<evidence type="ECO:0000313" key="2">
    <source>
        <dbReference type="Proteomes" id="UP001478817"/>
    </source>
</evidence>
<gene>
    <name evidence="1" type="ORF">AAAT05_02360</name>
</gene>
<organism evidence="1 2">
    <name type="scientific">Paratractidigestivibacter faecalis</name>
    <dbReference type="NCBI Taxonomy" id="2292441"/>
    <lineage>
        <taxon>Bacteria</taxon>
        <taxon>Bacillati</taxon>
        <taxon>Actinomycetota</taxon>
        <taxon>Coriobacteriia</taxon>
        <taxon>Coriobacteriales</taxon>
        <taxon>Atopobiaceae</taxon>
        <taxon>Paratractidigestivibacter</taxon>
    </lineage>
</organism>
<evidence type="ECO:0000313" key="1">
    <source>
        <dbReference type="EMBL" id="MEQ2637193.1"/>
    </source>
</evidence>
<name>A0ABV1IE65_9ACTN</name>
<sequence length="245" mass="26615">MGQAVKREALTEEAAFFRLMGLASELCGTYGRDPANPAKGECSWGIDALCSSDELLRSLGGIPGVRGVRQARQAAGLVIPGSASPAESLLAMAMSLPADLGGVPFPAFRHNQALPWPQDFNGLIKHQTMTPDFYWPQHSVALEYDGTRHAEEDRVWEDHRRQQDYTTCGITLLCAQAEDLRSAGTLERLMRIVALQLASREEAGFLQKVEAALLEPGSSSARATLLSQLLPSVQDQQSTEESPHS</sequence>
<protein>
    <recommendedName>
        <fullName evidence="3">DUF559 domain-containing protein</fullName>
    </recommendedName>
</protein>
<dbReference type="Proteomes" id="UP001478817">
    <property type="component" value="Unassembled WGS sequence"/>
</dbReference>
<reference evidence="1 2" key="1">
    <citation type="submission" date="2024-04" db="EMBL/GenBank/DDBJ databases">
        <title>Human intestinal bacterial collection.</title>
        <authorList>
            <person name="Pauvert C."/>
            <person name="Hitch T.C.A."/>
            <person name="Clavel T."/>
        </authorList>
    </citation>
    <scope>NUCLEOTIDE SEQUENCE [LARGE SCALE GENOMIC DNA]</scope>
    <source>
        <strain evidence="1 2">CLA-AA-H197</strain>
    </source>
</reference>
<accession>A0ABV1IE65</accession>
<keyword evidence="2" id="KW-1185">Reference proteome</keyword>
<dbReference type="Gene3D" id="3.40.960.10">
    <property type="entry name" value="VSR Endonuclease"/>
    <property type="match status" value="1"/>
</dbReference>
<dbReference type="RefSeq" id="WP_349181614.1">
    <property type="nucleotide sequence ID" value="NZ_JBBNGS010000003.1"/>
</dbReference>
<proteinExistence type="predicted"/>
<comment type="caution">
    <text evidence="1">The sequence shown here is derived from an EMBL/GenBank/DDBJ whole genome shotgun (WGS) entry which is preliminary data.</text>
</comment>
<dbReference type="EMBL" id="JBBNGS010000003">
    <property type="protein sequence ID" value="MEQ2637193.1"/>
    <property type="molecule type" value="Genomic_DNA"/>
</dbReference>
<evidence type="ECO:0008006" key="3">
    <source>
        <dbReference type="Google" id="ProtNLM"/>
    </source>
</evidence>